<protein>
    <submittedName>
        <fullName evidence="1">Uncharacterized protein</fullName>
    </submittedName>
</protein>
<keyword evidence="2" id="KW-1185">Reference proteome</keyword>
<name>A0ACD3ACJ1_9AGAR</name>
<dbReference type="Proteomes" id="UP000308600">
    <property type="component" value="Unassembled WGS sequence"/>
</dbReference>
<sequence>MPDDFELTPIANAIRGTQYFTLASSTLYLYDLLLTLDLEVDLLWPSKWTLLKMIYLLQRYLPLIDMVIVTITWQFGEISNLHTCKALFQESNWSYLVGMTLSEIVLTYRTLAVRGNTTKLRRGLLLFFLVCMAPLYWTMAKILSSSFTYHSLPIPGMYCFPIGGPGLSYLCWTLLTVYDTGEPVRQTPDSAWVDDVRPFDLDRDPGFPSIASRVIRQSKLSQVVYQDGVLYYLYLVALSVINVILTLRLPGNPATLFVTSVERVLYSILTSHVVLHMREQPSRTSDTTTSESP</sequence>
<accession>A0ACD3ACJ1</accession>
<reference evidence="1 2" key="1">
    <citation type="journal article" date="2019" name="Nat. Ecol. Evol.">
        <title>Megaphylogeny resolves global patterns of mushroom evolution.</title>
        <authorList>
            <person name="Varga T."/>
            <person name="Krizsan K."/>
            <person name="Foldi C."/>
            <person name="Dima B."/>
            <person name="Sanchez-Garcia M."/>
            <person name="Sanchez-Ramirez S."/>
            <person name="Szollosi G.J."/>
            <person name="Szarkandi J.G."/>
            <person name="Papp V."/>
            <person name="Albert L."/>
            <person name="Andreopoulos W."/>
            <person name="Angelini C."/>
            <person name="Antonin V."/>
            <person name="Barry K.W."/>
            <person name="Bougher N.L."/>
            <person name="Buchanan P."/>
            <person name="Buyck B."/>
            <person name="Bense V."/>
            <person name="Catcheside P."/>
            <person name="Chovatia M."/>
            <person name="Cooper J."/>
            <person name="Damon W."/>
            <person name="Desjardin D."/>
            <person name="Finy P."/>
            <person name="Geml J."/>
            <person name="Haridas S."/>
            <person name="Hughes K."/>
            <person name="Justo A."/>
            <person name="Karasinski D."/>
            <person name="Kautmanova I."/>
            <person name="Kiss B."/>
            <person name="Kocsube S."/>
            <person name="Kotiranta H."/>
            <person name="LaButti K.M."/>
            <person name="Lechner B.E."/>
            <person name="Liimatainen K."/>
            <person name="Lipzen A."/>
            <person name="Lukacs Z."/>
            <person name="Mihaltcheva S."/>
            <person name="Morgado L.N."/>
            <person name="Niskanen T."/>
            <person name="Noordeloos M.E."/>
            <person name="Ohm R.A."/>
            <person name="Ortiz-Santana B."/>
            <person name="Ovrebo C."/>
            <person name="Racz N."/>
            <person name="Riley R."/>
            <person name="Savchenko A."/>
            <person name="Shiryaev A."/>
            <person name="Soop K."/>
            <person name="Spirin V."/>
            <person name="Szebenyi C."/>
            <person name="Tomsovsky M."/>
            <person name="Tulloss R.E."/>
            <person name="Uehling J."/>
            <person name="Grigoriev I.V."/>
            <person name="Vagvolgyi C."/>
            <person name="Papp T."/>
            <person name="Martin F.M."/>
            <person name="Miettinen O."/>
            <person name="Hibbett D.S."/>
            <person name="Nagy L.G."/>
        </authorList>
    </citation>
    <scope>NUCLEOTIDE SEQUENCE [LARGE SCALE GENOMIC DNA]</scope>
    <source>
        <strain evidence="1 2">NL-1719</strain>
    </source>
</reference>
<evidence type="ECO:0000313" key="2">
    <source>
        <dbReference type="Proteomes" id="UP000308600"/>
    </source>
</evidence>
<organism evidence="1 2">
    <name type="scientific">Pluteus cervinus</name>
    <dbReference type="NCBI Taxonomy" id="181527"/>
    <lineage>
        <taxon>Eukaryota</taxon>
        <taxon>Fungi</taxon>
        <taxon>Dikarya</taxon>
        <taxon>Basidiomycota</taxon>
        <taxon>Agaricomycotina</taxon>
        <taxon>Agaricomycetes</taxon>
        <taxon>Agaricomycetidae</taxon>
        <taxon>Agaricales</taxon>
        <taxon>Pluteineae</taxon>
        <taxon>Pluteaceae</taxon>
        <taxon>Pluteus</taxon>
    </lineage>
</organism>
<evidence type="ECO:0000313" key="1">
    <source>
        <dbReference type="EMBL" id="TFK63339.1"/>
    </source>
</evidence>
<gene>
    <name evidence="1" type="ORF">BDN72DRAFT_902498</name>
</gene>
<proteinExistence type="predicted"/>
<dbReference type="EMBL" id="ML208528">
    <property type="protein sequence ID" value="TFK63339.1"/>
    <property type="molecule type" value="Genomic_DNA"/>
</dbReference>